<keyword evidence="7" id="KW-0812">Transmembrane</keyword>
<dbReference type="Pfam" id="PF02518">
    <property type="entry name" value="HATPase_c"/>
    <property type="match status" value="1"/>
</dbReference>
<dbReference type="SMART" id="SM00388">
    <property type="entry name" value="HisKA"/>
    <property type="match status" value="1"/>
</dbReference>
<feature type="domain" description="Histidine kinase" evidence="8">
    <location>
        <begin position="209"/>
        <end position="412"/>
    </location>
</feature>
<evidence type="ECO:0000256" key="5">
    <source>
        <dbReference type="ARBA" id="ARBA00022777"/>
    </source>
</evidence>
<evidence type="ECO:0000256" key="4">
    <source>
        <dbReference type="ARBA" id="ARBA00022679"/>
    </source>
</evidence>
<dbReference type="PROSITE" id="PS50109">
    <property type="entry name" value="HIS_KIN"/>
    <property type="match status" value="1"/>
</dbReference>
<organism evidence="9 10">
    <name type="scientific">Thermodesulfatator autotrophicus</name>
    <dbReference type="NCBI Taxonomy" id="1795632"/>
    <lineage>
        <taxon>Bacteria</taxon>
        <taxon>Pseudomonadati</taxon>
        <taxon>Thermodesulfobacteriota</taxon>
        <taxon>Thermodesulfobacteria</taxon>
        <taxon>Thermodesulfobacteriales</taxon>
        <taxon>Thermodesulfatatoraceae</taxon>
        <taxon>Thermodesulfatator</taxon>
    </lineage>
</organism>
<dbReference type="EC" id="2.7.13.3" evidence="2"/>
<dbReference type="GO" id="GO:0000155">
    <property type="term" value="F:phosphorelay sensor kinase activity"/>
    <property type="evidence" value="ECO:0007669"/>
    <property type="project" value="InterPro"/>
</dbReference>
<dbReference type="InterPro" id="IPR005467">
    <property type="entry name" value="His_kinase_dom"/>
</dbReference>
<dbReference type="Gene3D" id="3.30.565.10">
    <property type="entry name" value="Histidine kinase-like ATPase, C-terminal domain"/>
    <property type="match status" value="1"/>
</dbReference>
<accession>A0A177E6R8</accession>
<keyword evidence="3" id="KW-0597">Phosphoprotein</keyword>
<comment type="catalytic activity">
    <reaction evidence="1">
        <text>ATP + protein L-histidine = ADP + protein N-phospho-L-histidine.</text>
        <dbReference type="EC" id="2.7.13.3"/>
    </reaction>
</comment>
<protein>
    <recommendedName>
        <fullName evidence="2">histidine kinase</fullName>
        <ecNumber evidence="2">2.7.13.3</ecNumber>
    </recommendedName>
</protein>
<dbReference type="InterPro" id="IPR050736">
    <property type="entry name" value="Sensor_HK_Regulatory"/>
</dbReference>
<keyword evidence="4" id="KW-0808">Transferase</keyword>
<dbReference type="InterPro" id="IPR003594">
    <property type="entry name" value="HATPase_dom"/>
</dbReference>
<dbReference type="CDD" id="cd00082">
    <property type="entry name" value="HisKA"/>
    <property type="match status" value="1"/>
</dbReference>
<reference evidence="9 10" key="1">
    <citation type="submission" date="2016-02" db="EMBL/GenBank/DDBJ databases">
        <title>Draft genome sequence of Thermodesulfatator sp. S606.</title>
        <authorList>
            <person name="Lai Q."/>
            <person name="Cao J."/>
            <person name="Dupont S."/>
            <person name="Shao Z."/>
            <person name="Jebbar M."/>
            <person name="Alain K."/>
        </authorList>
    </citation>
    <scope>NUCLEOTIDE SEQUENCE [LARGE SCALE GENOMIC DNA]</scope>
    <source>
        <strain evidence="9 10">S606</strain>
    </source>
</reference>
<proteinExistence type="predicted"/>
<keyword evidence="5" id="KW-0418">Kinase</keyword>
<comment type="caution">
    <text evidence="9">The sequence shown here is derived from an EMBL/GenBank/DDBJ whole genome shotgun (WGS) entry which is preliminary data.</text>
</comment>
<evidence type="ECO:0000256" key="2">
    <source>
        <dbReference type="ARBA" id="ARBA00012438"/>
    </source>
</evidence>
<gene>
    <name evidence="9" type="ORF">TH606_06975</name>
</gene>
<keyword evidence="7" id="KW-0472">Membrane</keyword>
<evidence type="ECO:0000256" key="7">
    <source>
        <dbReference type="SAM" id="Phobius"/>
    </source>
</evidence>
<dbReference type="InterPro" id="IPR004358">
    <property type="entry name" value="Sig_transdc_His_kin-like_C"/>
</dbReference>
<sequence length="413" mass="46841">MLPKLSGYKTIFFLTLGVLILATVTEVVYFRYFLDKSIAREARSTLNFLEARLTAYVETIALLPEVPDYLKDLAWLTDELQGQPQLVGVLVKEKGKILLNTFPENISLPQTIFNNCYQGFNRKNVRYVCQKFEALPDREFFLLLGLDISFAHKAFANFIFLSACILIAGTVLLASGLFYLEKFSRRQKELEEKLLASEKLAAMGKMSAMVAHEIRNPLNSIVMGLHYMSETKKLSPEIMEMIKGEAQKLTELTGELFSYTRGFEIKPQQIDVLEVVKELEEKFREKIERLGLIFIVEKGPSASIWVDKRWCLRALENLLRNAMEATPAGGTVKLGYEVLDKEVCFYVQDSGEGVPLAVQDKLFEPFFTTKDSGFGLGLYLVRKVAEAHDGRVSFTSKQGEGTIFKICFPKTHE</sequence>
<feature type="transmembrane region" description="Helical" evidence="7">
    <location>
        <begin position="158"/>
        <end position="180"/>
    </location>
</feature>
<evidence type="ECO:0000313" key="9">
    <source>
        <dbReference type="EMBL" id="OAG27406.1"/>
    </source>
</evidence>
<dbReference type="SMART" id="SM00387">
    <property type="entry name" value="HATPase_c"/>
    <property type="match status" value="1"/>
</dbReference>
<dbReference type="PANTHER" id="PTHR43711">
    <property type="entry name" value="TWO-COMPONENT HISTIDINE KINASE"/>
    <property type="match status" value="1"/>
</dbReference>
<name>A0A177E6R8_9BACT</name>
<keyword evidence="6" id="KW-0902">Two-component regulatory system</keyword>
<dbReference type="Proteomes" id="UP000076964">
    <property type="component" value="Unassembled WGS sequence"/>
</dbReference>
<evidence type="ECO:0000256" key="6">
    <source>
        <dbReference type="ARBA" id="ARBA00023012"/>
    </source>
</evidence>
<dbReference type="InterPro" id="IPR036890">
    <property type="entry name" value="HATPase_C_sf"/>
</dbReference>
<dbReference type="STRING" id="1795632.TH606_06975"/>
<dbReference type="InterPro" id="IPR003661">
    <property type="entry name" value="HisK_dim/P_dom"/>
</dbReference>
<dbReference type="SUPFAM" id="SSF47384">
    <property type="entry name" value="Homodimeric domain of signal transducing histidine kinase"/>
    <property type="match status" value="1"/>
</dbReference>
<dbReference type="PANTHER" id="PTHR43711:SF1">
    <property type="entry name" value="HISTIDINE KINASE 1"/>
    <property type="match status" value="1"/>
</dbReference>
<keyword evidence="7" id="KW-1133">Transmembrane helix</keyword>
<dbReference type="Gene3D" id="1.10.287.130">
    <property type="match status" value="1"/>
</dbReference>
<dbReference type="RefSeq" id="WP_068542331.1">
    <property type="nucleotide sequence ID" value="NZ_LSFI01000030.1"/>
</dbReference>
<dbReference type="InterPro" id="IPR036097">
    <property type="entry name" value="HisK_dim/P_sf"/>
</dbReference>
<dbReference type="PRINTS" id="PR00344">
    <property type="entry name" value="BCTRLSENSOR"/>
</dbReference>
<evidence type="ECO:0000259" key="8">
    <source>
        <dbReference type="PROSITE" id="PS50109"/>
    </source>
</evidence>
<dbReference type="OrthoDB" id="9768069at2"/>
<dbReference type="Pfam" id="PF00512">
    <property type="entry name" value="HisKA"/>
    <property type="match status" value="1"/>
</dbReference>
<dbReference type="SUPFAM" id="SSF55874">
    <property type="entry name" value="ATPase domain of HSP90 chaperone/DNA topoisomerase II/histidine kinase"/>
    <property type="match status" value="1"/>
</dbReference>
<evidence type="ECO:0000256" key="1">
    <source>
        <dbReference type="ARBA" id="ARBA00000085"/>
    </source>
</evidence>
<dbReference type="EMBL" id="LSFI01000030">
    <property type="protein sequence ID" value="OAG27406.1"/>
    <property type="molecule type" value="Genomic_DNA"/>
</dbReference>
<dbReference type="AlphaFoldDB" id="A0A177E6R8"/>
<evidence type="ECO:0000313" key="10">
    <source>
        <dbReference type="Proteomes" id="UP000076964"/>
    </source>
</evidence>
<keyword evidence="10" id="KW-1185">Reference proteome</keyword>
<evidence type="ECO:0000256" key="3">
    <source>
        <dbReference type="ARBA" id="ARBA00022553"/>
    </source>
</evidence>
<feature type="transmembrane region" description="Helical" evidence="7">
    <location>
        <begin position="12"/>
        <end position="34"/>
    </location>
</feature>